<evidence type="ECO:0000256" key="1">
    <source>
        <dbReference type="ARBA" id="ARBA00022723"/>
    </source>
</evidence>
<dbReference type="EMBL" id="CYTV01000007">
    <property type="protein sequence ID" value="CUI90718.1"/>
    <property type="molecule type" value="Genomic_DNA"/>
</dbReference>
<sequence>MGVSAIKDHRLSAAARVLVSEHFAVQAGECVLISADTRTDPELLDAVFGAVCQAGATPLLATLPKLPFQGALADPYLPPAFAAAAAQADVWLDFNFPYMAGSTPHDEAIKAGRVRYGLLALPDGASLARVYGGVDFGALMDFQVALAEYLDARAGAEAHFTCPLGSDARFILQPVKLKRHRVANVPGIHTVPGAQSLYPQLDSVRGRIVLQALFDEVYRPLRRPITLEVDGRIQGFSGAGAEDAPRLERALRRAGNGQYGYFVHFTLGFHPAACFTGTNFIEDIRLPGTNAIGMGLPWWEPGGGENHPDGVVFDQTLSVDGEVLVKNGAFQGPAALRALHERLLPRFY</sequence>
<dbReference type="Proteomes" id="UP000092950">
    <property type="component" value="Chromosome"/>
</dbReference>
<gene>
    <name evidence="2" type="ORF">BBN53_13225</name>
    <name evidence="3" type="ORF">ERS370011_02805</name>
</gene>
<dbReference type="KEGG" id="bpdz:BBN53_13225"/>
<evidence type="ECO:0008006" key="6">
    <source>
        <dbReference type="Google" id="ProtNLM"/>
    </source>
</evidence>
<keyword evidence="5" id="KW-1185">Reference proteome</keyword>
<dbReference type="EMBL" id="CP016440">
    <property type="protein sequence ID" value="ANY16762.1"/>
    <property type="molecule type" value="Genomic_DNA"/>
</dbReference>
<evidence type="ECO:0000313" key="3">
    <source>
        <dbReference type="EMBL" id="CUI90718.1"/>
    </source>
</evidence>
<dbReference type="PANTHER" id="PTHR34448">
    <property type="entry name" value="AMINOPEPTIDASE"/>
    <property type="match status" value="1"/>
</dbReference>
<accession>A0A0M7G6L2</accession>
<dbReference type="GO" id="GO:0046872">
    <property type="term" value="F:metal ion binding"/>
    <property type="evidence" value="ECO:0007669"/>
    <property type="project" value="UniProtKB-KW"/>
</dbReference>
<dbReference type="RefSeq" id="WP_043208776.1">
    <property type="nucleotide sequence ID" value="NZ_CAJGUP010000239.1"/>
</dbReference>
<dbReference type="PANTHER" id="PTHR34448:SF1">
    <property type="entry name" value="BLL6088 PROTEIN"/>
    <property type="match status" value="1"/>
</dbReference>
<keyword evidence="1" id="KW-0479">Metal-binding</keyword>
<dbReference type="Proteomes" id="UP000053096">
    <property type="component" value="Unassembled WGS sequence"/>
</dbReference>
<organism evidence="3 4">
    <name type="scientific">Bordetella pseudohinzii</name>
    <dbReference type="NCBI Taxonomy" id="1331258"/>
    <lineage>
        <taxon>Bacteria</taxon>
        <taxon>Pseudomonadati</taxon>
        <taxon>Pseudomonadota</taxon>
        <taxon>Betaproteobacteria</taxon>
        <taxon>Burkholderiales</taxon>
        <taxon>Alcaligenaceae</taxon>
        <taxon>Bordetella</taxon>
    </lineage>
</organism>
<protein>
    <recommendedName>
        <fullName evidence="6">Thermophilic metalloprotease (M29)</fullName>
    </recommendedName>
</protein>
<proteinExistence type="predicted"/>
<reference evidence="2 5" key="2">
    <citation type="submission" date="2016-07" db="EMBL/GenBank/DDBJ databases">
        <title>Complete genome sequences of Bordetella pseudohinzii.</title>
        <authorList>
            <person name="Spilker T."/>
            <person name="Darrah R."/>
            <person name="LiPuma J.J."/>
        </authorList>
    </citation>
    <scope>NUCLEOTIDE SEQUENCE [LARGE SCALE GENOMIC DNA]</scope>
    <source>
        <strain evidence="2 5">HI4681</strain>
    </source>
</reference>
<dbReference type="OrthoDB" id="8688960at2"/>
<evidence type="ECO:0000313" key="2">
    <source>
        <dbReference type="EMBL" id="ANY16762.1"/>
    </source>
</evidence>
<reference evidence="3 4" key="1">
    <citation type="submission" date="2015-09" db="EMBL/GenBank/DDBJ databases">
        <authorList>
            <person name="Jackson K.R."/>
            <person name="Lunt B.L."/>
            <person name="Fisher J.N.B."/>
            <person name="Gardner A.V."/>
            <person name="Bailey M.E."/>
            <person name="Deus L.M."/>
            <person name="Earl A.S."/>
            <person name="Gibby P.D."/>
            <person name="Hartmann K.A."/>
            <person name="Liu J.E."/>
            <person name="Manci A.M."/>
            <person name="Nielsen D.A."/>
            <person name="Solomon M.B."/>
            <person name="Breakwell D.P."/>
            <person name="Burnett S.H."/>
            <person name="Grose J.H."/>
        </authorList>
    </citation>
    <scope>NUCLEOTIDE SEQUENCE [LARGE SCALE GENOMIC DNA]</scope>
    <source>
        <strain evidence="3 4">2789STDY5608636</strain>
    </source>
</reference>
<evidence type="ECO:0000313" key="4">
    <source>
        <dbReference type="Proteomes" id="UP000053096"/>
    </source>
</evidence>
<dbReference type="Pfam" id="PF26233">
    <property type="entry name" value="NicX"/>
    <property type="match status" value="1"/>
</dbReference>
<dbReference type="AlphaFoldDB" id="A0A0M7G6L2"/>
<name>A0A0M7G6L2_9BORD</name>
<dbReference type="InterPro" id="IPR052170">
    <property type="entry name" value="M29_Exopeptidase"/>
</dbReference>
<dbReference type="InterPro" id="IPR058739">
    <property type="entry name" value="NicX"/>
</dbReference>
<dbReference type="SUPFAM" id="SSF144052">
    <property type="entry name" value="Thermophilic metalloprotease-like"/>
    <property type="match status" value="1"/>
</dbReference>
<evidence type="ECO:0000313" key="5">
    <source>
        <dbReference type="Proteomes" id="UP000092950"/>
    </source>
</evidence>